<name>A0ACC1Q1V7_9APHY</name>
<organism evidence="1 2">
    <name type="scientific">Trametes sanguinea</name>
    <dbReference type="NCBI Taxonomy" id="158606"/>
    <lineage>
        <taxon>Eukaryota</taxon>
        <taxon>Fungi</taxon>
        <taxon>Dikarya</taxon>
        <taxon>Basidiomycota</taxon>
        <taxon>Agaricomycotina</taxon>
        <taxon>Agaricomycetes</taxon>
        <taxon>Polyporales</taxon>
        <taxon>Polyporaceae</taxon>
        <taxon>Trametes</taxon>
    </lineage>
</organism>
<proteinExistence type="predicted"/>
<reference evidence="1" key="1">
    <citation type="submission" date="2022-08" db="EMBL/GenBank/DDBJ databases">
        <title>Genome Sequence of Pycnoporus sanguineus.</title>
        <authorList>
            <person name="Buettner E."/>
        </authorList>
    </citation>
    <scope>NUCLEOTIDE SEQUENCE</scope>
    <source>
        <strain evidence="1">CG-C14</strain>
    </source>
</reference>
<dbReference type="Proteomes" id="UP001144978">
    <property type="component" value="Unassembled WGS sequence"/>
</dbReference>
<keyword evidence="2" id="KW-1185">Reference proteome</keyword>
<accession>A0ACC1Q1V7</accession>
<gene>
    <name evidence="1" type="ORF">NUW54_g3635</name>
</gene>
<comment type="caution">
    <text evidence="1">The sequence shown here is derived from an EMBL/GenBank/DDBJ whole genome shotgun (WGS) entry which is preliminary data.</text>
</comment>
<protein>
    <submittedName>
        <fullName evidence="1">Uncharacterized protein</fullName>
    </submittedName>
</protein>
<sequence>MATRLSITARAEARSSPRSAIGRPQSHQQAVISCSPPLLKITTTGSIGVSADALFDALHSRCPRRCYTWYHMSGAKRIVDTARATKERYDNTKAAVVEKRDAIRDKAAVASAPIKEKWGDLAQCWKERSGASTGGIRGGRARAGKPFMLQPGLLPVVMLFNADAPIEYKNGFKKPRGGFLAHTTEQIKKSLLTLNHYVCLYPELYSYGDERDEMVARTLGQYVEPTGYKPLPKEINKYIHIRPIPDMKYSIRLFPGSMSAAEYCLDFVNSATGEPVNSPFEFELWGVPDPDMPWLSMPITQKMCSIERAHGIKQENILPGHEKFILRDGLTCVLICPGKPKIRFKVPVRKLPELEQAAAEEEIVLDLPDVIA</sequence>
<dbReference type="EMBL" id="JANSHE010000773">
    <property type="protein sequence ID" value="KAJ3007212.1"/>
    <property type="molecule type" value="Genomic_DNA"/>
</dbReference>
<evidence type="ECO:0000313" key="2">
    <source>
        <dbReference type="Proteomes" id="UP001144978"/>
    </source>
</evidence>
<evidence type="ECO:0000313" key="1">
    <source>
        <dbReference type="EMBL" id="KAJ3007212.1"/>
    </source>
</evidence>